<dbReference type="EMBL" id="MN740247">
    <property type="protein sequence ID" value="QHT95905.1"/>
    <property type="molecule type" value="Genomic_DNA"/>
</dbReference>
<protein>
    <recommendedName>
        <fullName evidence="2">RRM domain-containing protein</fullName>
    </recommendedName>
</protein>
<organism evidence="1">
    <name type="scientific">viral metagenome</name>
    <dbReference type="NCBI Taxonomy" id="1070528"/>
    <lineage>
        <taxon>unclassified sequences</taxon>
        <taxon>metagenomes</taxon>
        <taxon>organismal metagenomes</taxon>
    </lineage>
</organism>
<evidence type="ECO:0000313" key="1">
    <source>
        <dbReference type="EMBL" id="QHT95905.1"/>
    </source>
</evidence>
<accession>A0A6C0ITS9</accession>
<dbReference type="AlphaFoldDB" id="A0A6C0ITS9"/>
<proteinExistence type="predicted"/>
<name>A0A6C0ITS9_9ZZZZ</name>
<reference evidence="1" key="1">
    <citation type="journal article" date="2020" name="Nature">
        <title>Giant virus diversity and host interactions through global metagenomics.</title>
        <authorList>
            <person name="Schulz F."/>
            <person name="Roux S."/>
            <person name="Paez-Espino D."/>
            <person name="Jungbluth S."/>
            <person name="Walsh D.A."/>
            <person name="Denef V.J."/>
            <person name="McMahon K.D."/>
            <person name="Konstantinidis K.T."/>
            <person name="Eloe-Fadrosh E.A."/>
            <person name="Kyrpides N.C."/>
            <person name="Woyke T."/>
        </authorList>
    </citation>
    <scope>NUCLEOTIDE SEQUENCE</scope>
    <source>
        <strain evidence="1">GVMAG-M-3300024301-20</strain>
    </source>
</reference>
<evidence type="ECO:0008006" key="2">
    <source>
        <dbReference type="Google" id="ProtNLM"/>
    </source>
</evidence>
<sequence length="117" mass="14103">METISELKDYEPSLCIPRIFGAMTDEHIRSIFQKVNLGIIRRIDIIHRKNERGEDYKRVFIHFTKWFTNNPDTNNARQRLLEGKDIKIVYDNPWFWKVSASKLEDKSRKNIHKRDNN</sequence>